<dbReference type="RefSeq" id="XP_010254146.1">
    <property type="nucleotide sequence ID" value="XM_010255844.2"/>
</dbReference>
<feature type="transmembrane region" description="Helical" evidence="2">
    <location>
        <begin position="214"/>
        <end position="232"/>
    </location>
</feature>
<dbReference type="GeneID" id="104595224"/>
<dbReference type="InParanoid" id="A0A1U7ZLN3"/>
<sequence>METNARETRRRKIVDRGADRLALIMGKAQDLPSIPTPASTQTQAPCLLPSRHTYTASSPPVLFDQDLRGTLLAESNDAPRGEDNALPKHETSSEPLQSDTPKAIKKAEPQLRKCATNIGSRKLPLDVIKEIEPAMDSPTAQHSSNSMIDTEPRAETQLHHTNKIILKEISSSISASEVNRLLCSITIALLVVLSHLNIPLLSSGFVKSIITFRPLYLILLTDATIVFARILSLKQGCTENPKEEEQRSSEDGFDWIADVGKALEIVLVLQKAAAAAFLDCGVYVVLVVCGLLLVH</sequence>
<dbReference type="eggNOG" id="ENOG502RZXQ">
    <property type="taxonomic scope" value="Eukaryota"/>
</dbReference>
<dbReference type="KEGG" id="nnu:104595224"/>
<evidence type="ECO:0000256" key="2">
    <source>
        <dbReference type="SAM" id="Phobius"/>
    </source>
</evidence>
<feature type="transmembrane region" description="Helical" evidence="2">
    <location>
        <begin position="181"/>
        <end position="202"/>
    </location>
</feature>
<dbReference type="Proteomes" id="UP000189703">
    <property type="component" value="Unplaced"/>
</dbReference>
<accession>A0A1U7ZLN3</accession>
<feature type="transmembrane region" description="Helical" evidence="2">
    <location>
        <begin position="272"/>
        <end position="294"/>
    </location>
</feature>
<evidence type="ECO:0000256" key="1">
    <source>
        <dbReference type="SAM" id="MobiDB-lite"/>
    </source>
</evidence>
<protein>
    <submittedName>
        <fullName evidence="4">Uncharacterized protein LOC104595224</fullName>
    </submittedName>
</protein>
<dbReference type="AlphaFoldDB" id="A0A1U7ZLN3"/>
<dbReference type="OMA" id="PRASIHQ"/>
<keyword evidence="2" id="KW-1133">Transmembrane helix</keyword>
<evidence type="ECO:0000313" key="4">
    <source>
        <dbReference type="RefSeq" id="XP_010254146.1"/>
    </source>
</evidence>
<dbReference type="PANTHER" id="PTHR35469">
    <property type="entry name" value="TRANSMEMBRANE PROTEIN"/>
    <property type="match status" value="1"/>
</dbReference>
<name>A0A1U7ZLN3_NELNU</name>
<gene>
    <name evidence="4" type="primary">LOC104595224</name>
</gene>
<proteinExistence type="predicted"/>
<organism evidence="3 4">
    <name type="scientific">Nelumbo nucifera</name>
    <name type="common">Sacred lotus</name>
    <dbReference type="NCBI Taxonomy" id="4432"/>
    <lineage>
        <taxon>Eukaryota</taxon>
        <taxon>Viridiplantae</taxon>
        <taxon>Streptophyta</taxon>
        <taxon>Embryophyta</taxon>
        <taxon>Tracheophyta</taxon>
        <taxon>Spermatophyta</taxon>
        <taxon>Magnoliopsida</taxon>
        <taxon>Proteales</taxon>
        <taxon>Nelumbonaceae</taxon>
        <taxon>Nelumbo</taxon>
    </lineage>
</organism>
<reference evidence="4" key="1">
    <citation type="submission" date="2025-08" db="UniProtKB">
        <authorList>
            <consortium name="RefSeq"/>
        </authorList>
    </citation>
    <scope>IDENTIFICATION</scope>
</reference>
<keyword evidence="2" id="KW-0472">Membrane</keyword>
<feature type="compositionally biased region" description="Basic and acidic residues" evidence="1">
    <location>
        <begin position="77"/>
        <end position="92"/>
    </location>
</feature>
<evidence type="ECO:0000313" key="3">
    <source>
        <dbReference type="Proteomes" id="UP000189703"/>
    </source>
</evidence>
<dbReference type="FunCoup" id="A0A1U7ZLN3">
    <property type="interactions" value="2188"/>
</dbReference>
<dbReference type="STRING" id="4432.A0A1U7ZLN3"/>
<feature type="region of interest" description="Disordered" evidence="1">
    <location>
        <begin position="74"/>
        <end position="109"/>
    </location>
</feature>
<keyword evidence="3" id="KW-1185">Reference proteome</keyword>
<dbReference type="OrthoDB" id="1922492at2759"/>
<dbReference type="PANTHER" id="PTHR35469:SF4">
    <property type="entry name" value="TRANSMEMBRANE PROTEIN"/>
    <property type="match status" value="1"/>
</dbReference>
<keyword evidence="2" id="KW-0812">Transmembrane</keyword>